<evidence type="ECO:0000256" key="1">
    <source>
        <dbReference type="ARBA" id="ARBA00022737"/>
    </source>
</evidence>
<dbReference type="SUPFAM" id="SSF48403">
    <property type="entry name" value="Ankyrin repeat"/>
    <property type="match status" value="1"/>
</dbReference>
<gene>
    <name evidence="4" type="ORF">TsFJ059_001827</name>
</gene>
<dbReference type="InterPro" id="IPR036770">
    <property type="entry name" value="Ankyrin_rpt-contain_sf"/>
</dbReference>
<accession>A0A9P8I2A2</accession>
<dbReference type="Gene3D" id="1.25.40.20">
    <property type="entry name" value="Ankyrin repeat-containing domain"/>
    <property type="match status" value="1"/>
</dbReference>
<organism evidence="4 5">
    <name type="scientific">Trichoderma semiorbis</name>
    <dbReference type="NCBI Taxonomy" id="1491008"/>
    <lineage>
        <taxon>Eukaryota</taxon>
        <taxon>Fungi</taxon>
        <taxon>Dikarya</taxon>
        <taxon>Ascomycota</taxon>
        <taxon>Pezizomycotina</taxon>
        <taxon>Sordariomycetes</taxon>
        <taxon>Hypocreomycetidae</taxon>
        <taxon>Hypocreales</taxon>
        <taxon>Hypocreaceae</taxon>
        <taxon>Trichoderma</taxon>
    </lineage>
</organism>
<dbReference type="SUPFAM" id="SSF52540">
    <property type="entry name" value="P-loop containing nucleoside triphosphate hydrolases"/>
    <property type="match status" value="1"/>
</dbReference>
<comment type="caution">
    <text evidence="4">The sequence shown here is derived from an EMBL/GenBank/DDBJ whole genome shotgun (WGS) entry which is preliminary data.</text>
</comment>
<dbReference type="PROSITE" id="PS50837">
    <property type="entry name" value="NACHT"/>
    <property type="match status" value="1"/>
</dbReference>
<dbReference type="Gene3D" id="3.40.50.1580">
    <property type="entry name" value="Nucleoside phosphorylase domain"/>
    <property type="match status" value="1"/>
</dbReference>
<keyword evidence="5" id="KW-1185">Reference proteome</keyword>
<dbReference type="InterPro" id="IPR035994">
    <property type="entry name" value="Nucleoside_phosphorylase_sf"/>
</dbReference>
<dbReference type="Pfam" id="PF12796">
    <property type="entry name" value="Ank_2"/>
    <property type="match status" value="1"/>
</dbReference>
<sequence>MLESNDKMREDFDYPGLEHDQLFRSAYDHIEGQPNCNICDSKQLLVRKSRTDGNPIIHYGIIGSANQVMRDGITREKLRQEKGIICFEMEAAGLMDSMPCLAIRGICDYADSHKNKRWQPYAAAAAAAYAKELLSAIPPAEVTSKSTFSINATNMHDMFRSILLESNLEQLLQLLPTLEKKQSASEVQNLDPDRPEFSWVFRNIDYRSWKSDDSASVLCLSSPQVPHSSQIVYNIMSREEKPNRLVLYCTCSQIANSEFIRNNSGGSEDITIINVLICTLLEQILCLSPIKERILLMRNFIHGLLQKSFEKKPSQHWIGHDFNKENLFEVLQNLLRNSSKENVLAAFQTTLDDTNQQYPLVVINEIEKDQSDQILRLIGKFVVDYQRQSPNVKVLLVGPAACDISSLPQDSLFIEYDKERKECLSSLQFENMRYEKISPGHSGTSEWIWTHNEYKSWSNSETSGLLYIQGKPGSGKSTLTKYFDSNLPTMEPAARKAIVAKFFYSFREGEIQRSHFNMLLSLLHNILDQEEAFFYHYCQTEYRAHRRSRAIWNYTSLKRILGSLQDYYSTKKRFYFVIDAVDESEEADRRNILSLLYDLCSKTKYCVIKVFIASRPITQLEARRGQFINFIRLQDETTLDISNFANSLLGGLDLTREIEYINENAQGVFLWVKLVGEELLRFHEDGYSEHDIFLMLKELPTELDEVYALMLNKMRANRTCRSYGLRMFRFILFAQRPLRVNELLHSLGVPDDFESDSTYSLSDESFEKAVPLSERIIISGGGNFIEIKQQNDGHRIVQVIHQTALEFLRNPHGVVSNSEFYIDEGHAHMSIATTCIRYLMVCAANTPVRVGLPRSEHWKIIHQDQCAKYLDERPLISYASRYLRYHVDSCREYVNWNSNTQYLAAQLTGDWSKGPINYLLESWTGTHLKPLTSEKIQIELLFAAARGGFTIAAEMLVFFWGTDIMMYGFTPLLAAAQNGHESTVRLLLEEGAYTGPQGYFNRTASKAASQNGHESIVKLLCNFRYR</sequence>
<evidence type="ECO:0000313" key="5">
    <source>
        <dbReference type="Proteomes" id="UP000826573"/>
    </source>
</evidence>
<dbReference type="PANTHER" id="PTHR10039:SF5">
    <property type="entry name" value="NACHT DOMAIN-CONTAINING PROTEIN"/>
    <property type="match status" value="1"/>
</dbReference>
<dbReference type="EMBL" id="JAIMJC010000001">
    <property type="protein sequence ID" value="KAH0533236.1"/>
    <property type="molecule type" value="Genomic_DNA"/>
</dbReference>
<evidence type="ECO:0000256" key="2">
    <source>
        <dbReference type="PROSITE-ProRule" id="PRU00023"/>
    </source>
</evidence>
<evidence type="ECO:0000259" key="3">
    <source>
        <dbReference type="PROSITE" id="PS50837"/>
    </source>
</evidence>
<protein>
    <recommendedName>
        <fullName evidence="3">NACHT domain-containing protein</fullName>
    </recommendedName>
</protein>
<evidence type="ECO:0000313" key="4">
    <source>
        <dbReference type="EMBL" id="KAH0533236.1"/>
    </source>
</evidence>
<name>A0A9P8I2A2_9HYPO</name>
<dbReference type="PROSITE" id="PS50297">
    <property type="entry name" value="ANK_REP_REGION"/>
    <property type="match status" value="1"/>
</dbReference>
<dbReference type="InterPro" id="IPR007111">
    <property type="entry name" value="NACHT_NTPase"/>
</dbReference>
<dbReference type="SUPFAM" id="SSF53167">
    <property type="entry name" value="Purine and uridine phosphorylases"/>
    <property type="match status" value="1"/>
</dbReference>
<dbReference type="GO" id="GO:0009116">
    <property type="term" value="P:nucleoside metabolic process"/>
    <property type="evidence" value="ECO:0007669"/>
    <property type="project" value="InterPro"/>
</dbReference>
<dbReference type="InterPro" id="IPR027417">
    <property type="entry name" value="P-loop_NTPase"/>
</dbReference>
<dbReference type="InterPro" id="IPR002110">
    <property type="entry name" value="Ankyrin_rpt"/>
</dbReference>
<dbReference type="AlphaFoldDB" id="A0A9P8I2A2"/>
<dbReference type="PANTHER" id="PTHR10039">
    <property type="entry name" value="AMELOGENIN"/>
    <property type="match status" value="1"/>
</dbReference>
<feature type="repeat" description="ANK" evidence="2">
    <location>
        <begin position="967"/>
        <end position="992"/>
    </location>
</feature>
<dbReference type="InterPro" id="IPR056884">
    <property type="entry name" value="NPHP3-like_N"/>
</dbReference>
<dbReference type="Pfam" id="PF24883">
    <property type="entry name" value="NPHP3_N"/>
    <property type="match status" value="1"/>
</dbReference>
<dbReference type="GO" id="GO:0003824">
    <property type="term" value="F:catalytic activity"/>
    <property type="evidence" value="ECO:0007669"/>
    <property type="project" value="InterPro"/>
</dbReference>
<dbReference type="Gene3D" id="3.40.50.300">
    <property type="entry name" value="P-loop containing nucleotide triphosphate hydrolases"/>
    <property type="match status" value="1"/>
</dbReference>
<proteinExistence type="predicted"/>
<dbReference type="Proteomes" id="UP000826573">
    <property type="component" value="Unassembled WGS sequence"/>
</dbReference>
<keyword evidence="2" id="KW-0040">ANK repeat</keyword>
<reference evidence="4 5" key="1">
    <citation type="submission" date="2021-08" db="EMBL/GenBank/DDBJ databases">
        <title>The highly contiguous genome resource for Trichoderma semiorbis FJ059, a fungal antagonistic to plant pathogens.</title>
        <authorList>
            <person name="Liu T."/>
        </authorList>
    </citation>
    <scope>NUCLEOTIDE SEQUENCE [LARGE SCALE GENOMIC DNA]</scope>
    <source>
        <strain evidence="4 5">FJ059</strain>
    </source>
</reference>
<dbReference type="PROSITE" id="PS50088">
    <property type="entry name" value="ANK_REPEAT"/>
    <property type="match status" value="1"/>
</dbReference>
<keyword evidence="1" id="KW-0677">Repeat</keyword>
<feature type="domain" description="NACHT" evidence="3">
    <location>
        <begin position="464"/>
        <end position="616"/>
    </location>
</feature>